<evidence type="ECO:0000313" key="9">
    <source>
        <dbReference type="EMBL" id="KCZ81746.1"/>
    </source>
</evidence>
<protein>
    <recommendedName>
        <fullName evidence="3 8">Mediator of RNA polymerase II transcription subunit 31</fullName>
    </recommendedName>
</protein>
<gene>
    <name evidence="9" type="ORF">H312_00786</name>
</gene>
<keyword evidence="6 8" id="KW-0804">Transcription</keyword>
<keyword evidence="4 8" id="KW-0805">Transcription regulation</keyword>
<organism evidence="9 10">
    <name type="scientific">Anncaliia algerae PRA339</name>
    <dbReference type="NCBI Taxonomy" id="1288291"/>
    <lineage>
        <taxon>Eukaryota</taxon>
        <taxon>Fungi</taxon>
        <taxon>Fungi incertae sedis</taxon>
        <taxon>Microsporidia</taxon>
        <taxon>Tubulinosematoidea</taxon>
        <taxon>Tubulinosematidae</taxon>
        <taxon>Anncaliia</taxon>
    </lineage>
</organism>
<evidence type="ECO:0000256" key="5">
    <source>
        <dbReference type="ARBA" id="ARBA00023159"/>
    </source>
</evidence>
<evidence type="ECO:0000256" key="3">
    <source>
        <dbReference type="ARBA" id="ARBA00019660"/>
    </source>
</evidence>
<comment type="subunit">
    <text evidence="8">Component of the Mediator complex.</text>
</comment>
<evidence type="ECO:0000256" key="4">
    <source>
        <dbReference type="ARBA" id="ARBA00023015"/>
    </source>
</evidence>
<dbReference type="Proteomes" id="UP000030655">
    <property type="component" value="Unassembled WGS sequence"/>
</dbReference>
<name>A0A059F456_9MICR</name>
<evidence type="ECO:0000256" key="8">
    <source>
        <dbReference type="RuleBase" id="RU364129"/>
    </source>
</evidence>
<dbReference type="Gene3D" id="1.10.10.1340">
    <property type="entry name" value="Mediator of RNA polymerase II, submodule Med31 (Soh1)"/>
    <property type="match status" value="1"/>
</dbReference>
<dbReference type="PANTHER" id="PTHR13186">
    <property type="entry name" value="MEDIATOR OF RNA POLYMERASE II TRANSCRIPTION SUBUNIT 31"/>
    <property type="match status" value="1"/>
</dbReference>
<dbReference type="AlphaFoldDB" id="A0A059F456"/>
<evidence type="ECO:0000313" key="10">
    <source>
        <dbReference type="Proteomes" id="UP000030655"/>
    </source>
</evidence>
<sequence length="85" mass="10537">MASQFEYDLEFIQLLTNPNYLLQLKNKGYFENEKFIEYLKYLRYFYDKPYIYYITYPASLPILESLINNKENKNIVEDIWMRKLL</sequence>
<proteinExistence type="inferred from homology"/>
<comment type="subcellular location">
    <subcellularLocation>
        <location evidence="1 8">Nucleus</location>
    </subcellularLocation>
</comment>
<dbReference type="STRING" id="1288291.A0A059F456"/>
<dbReference type="GO" id="GO:0016592">
    <property type="term" value="C:mediator complex"/>
    <property type="evidence" value="ECO:0007669"/>
    <property type="project" value="InterPro"/>
</dbReference>
<evidence type="ECO:0000256" key="6">
    <source>
        <dbReference type="ARBA" id="ARBA00023163"/>
    </source>
</evidence>
<dbReference type="GO" id="GO:0006355">
    <property type="term" value="P:regulation of DNA-templated transcription"/>
    <property type="evidence" value="ECO:0007669"/>
    <property type="project" value="InterPro"/>
</dbReference>
<dbReference type="HOGENOM" id="CLU_071681_5_2_1"/>
<dbReference type="EMBL" id="KK365137">
    <property type="protein sequence ID" value="KCZ81746.1"/>
    <property type="molecule type" value="Genomic_DNA"/>
</dbReference>
<reference evidence="9 10" key="2">
    <citation type="submission" date="2014-03" db="EMBL/GenBank/DDBJ databases">
        <title>The Genome Sequence of Anncaliia algerae insect isolate PRA339.</title>
        <authorList>
            <consortium name="The Broad Institute Genome Sequencing Platform"/>
            <consortium name="The Broad Institute Genome Sequencing Center for Infectious Disease"/>
            <person name="Cuomo C."/>
            <person name="Becnel J."/>
            <person name="Sanscrainte N."/>
            <person name="Walker B."/>
            <person name="Young S.K."/>
            <person name="Zeng Q."/>
            <person name="Gargeya S."/>
            <person name="Fitzgerald M."/>
            <person name="Haas B."/>
            <person name="Abouelleil A."/>
            <person name="Alvarado L."/>
            <person name="Arachchi H.M."/>
            <person name="Berlin A.M."/>
            <person name="Chapman S.B."/>
            <person name="Dewar J."/>
            <person name="Goldberg J."/>
            <person name="Griggs A."/>
            <person name="Gujja S."/>
            <person name="Hansen M."/>
            <person name="Howarth C."/>
            <person name="Imamovic A."/>
            <person name="Larimer J."/>
            <person name="McCowan C."/>
            <person name="Murphy C."/>
            <person name="Neiman D."/>
            <person name="Pearson M."/>
            <person name="Priest M."/>
            <person name="Roberts A."/>
            <person name="Saif S."/>
            <person name="Shea T."/>
            <person name="Sisk P."/>
            <person name="Sykes S."/>
            <person name="Wortman J."/>
            <person name="Nusbaum C."/>
            <person name="Birren B."/>
        </authorList>
    </citation>
    <scope>NUCLEOTIDE SEQUENCE [LARGE SCALE GENOMIC DNA]</scope>
    <source>
        <strain evidence="9 10">PRA339</strain>
    </source>
</reference>
<evidence type="ECO:0000256" key="7">
    <source>
        <dbReference type="ARBA" id="ARBA00023242"/>
    </source>
</evidence>
<keyword evidence="5 8" id="KW-0010">Activator</keyword>
<dbReference type="GO" id="GO:0003712">
    <property type="term" value="F:transcription coregulator activity"/>
    <property type="evidence" value="ECO:0007669"/>
    <property type="project" value="InterPro"/>
</dbReference>
<reference evidence="10" key="1">
    <citation type="submission" date="2013-02" db="EMBL/GenBank/DDBJ databases">
        <authorList>
            <consortium name="The Broad Institute Genome Sequencing Platform"/>
            <person name="Cuomo C."/>
            <person name="Becnel J."/>
            <person name="Sanscrainte N."/>
            <person name="Walker B."/>
            <person name="Young S.K."/>
            <person name="Zeng Q."/>
            <person name="Gargeya S."/>
            <person name="Fitzgerald M."/>
            <person name="Haas B."/>
            <person name="Abouelleil A."/>
            <person name="Alvarado L."/>
            <person name="Arachchi H.M."/>
            <person name="Berlin A.M."/>
            <person name="Chapman S.B."/>
            <person name="Dewar J."/>
            <person name="Goldberg J."/>
            <person name="Griggs A."/>
            <person name="Gujja S."/>
            <person name="Hansen M."/>
            <person name="Howarth C."/>
            <person name="Imamovic A."/>
            <person name="Larimer J."/>
            <person name="McCowan C."/>
            <person name="Murphy C."/>
            <person name="Neiman D."/>
            <person name="Pearson M."/>
            <person name="Priest M."/>
            <person name="Roberts A."/>
            <person name="Saif S."/>
            <person name="Shea T."/>
            <person name="Sisk P."/>
            <person name="Sykes S."/>
            <person name="Wortman J."/>
            <person name="Nusbaum C."/>
            <person name="Birren B."/>
        </authorList>
    </citation>
    <scope>NUCLEOTIDE SEQUENCE [LARGE SCALE GENOMIC DNA]</scope>
    <source>
        <strain evidence="10">PRA339</strain>
    </source>
</reference>
<comment type="function">
    <text evidence="8">Component of the Mediator complex, a coactivator involved in the regulated transcription of nearly all RNA polymerase II-dependent genes. Mediator functions as a bridge to convey information from gene-specific regulatory proteins to the basal RNA polymerase II transcription machinery. Mediator is recruited to promoters by direct interactions with regulatory proteins and serves as a scaffold for the assembly of a functional preinitiation complex with RNA polymerase II and the general transcription factors.</text>
</comment>
<accession>A0A059F456</accession>
<evidence type="ECO:0000256" key="1">
    <source>
        <dbReference type="ARBA" id="ARBA00004123"/>
    </source>
</evidence>
<dbReference type="InterPro" id="IPR038089">
    <property type="entry name" value="Med31_sf"/>
</dbReference>
<dbReference type="VEuPathDB" id="MicrosporidiaDB:H312_00786"/>
<dbReference type="Pfam" id="PF05669">
    <property type="entry name" value="Med31"/>
    <property type="match status" value="1"/>
</dbReference>
<keyword evidence="7 8" id="KW-0539">Nucleus</keyword>
<dbReference type="OrthoDB" id="10257739at2759"/>
<comment type="similarity">
    <text evidence="2 8">Belongs to the Mediator complex subunit 31 family.</text>
</comment>
<dbReference type="InterPro" id="IPR008831">
    <property type="entry name" value="Mediator_Med31"/>
</dbReference>
<keyword evidence="10" id="KW-1185">Reference proteome</keyword>
<evidence type="ECO:0000256" key="2">
    <source>
        <dbReference type="ARBA" id="ARBA00006378"/>
    </source>
</evidence>